<dbReference type="VEuPathDB" id="GiardiaDB:SS50377_21155"/>
<dbReference type="GeneID" id="94295178"/>
<proteinExistence type="predicted"/>
<keyword evidence="4" id="KW-1185">Reference proteome</keyword>
<reference evidence="3" key="2">
    <citation type="submission" date="2020-12" db="EMBL/GenBank/DDBJ databases">
        <title>New Spironucleus salmonicida genome in near-complete chromosomes.</title>
        <authorList>
            <person name="Xu F."/>
            <person name="Kurt Z."/>
            <person name="Jimenez-Gonzalez A."/>
            <person name="Astvaldsson A."/>
            <person name="Andersson J.O."/>
            <person name="Svard S.G."/>
        </authorList>
    </citation>
    <scope>NUCLEOTIDE SEQUENCE</scope>
    <source>
        <strain evidence="3">ATCC 50377</strain>
    </source>
</reference>
<dbReference type="EMBL" id="KI546130">
    <property type="protein sequence ID" value="EST43936.1"/>
    <property type="molecule type" value="Genomic_DNA"/>
</dbReference>
<feature type="region of interest" description="Disordered" evidence="1">
    <location>
        <begin position="240"/>
        <end position="262"/>
    </location>
</feature>
<accession>V6LJP2</accession>
<dbReference type="RefSeq" id="XP_067768574.1">
    <property type="nucleotide sequence ID" value="XM_067905092.1"/>
</dbReference>
<organism evidence="2">
    <name type="scientific">Spironucleus salmonicida</name>
    <dbReference type="NCBI Taxonomy" id="348837"/>
    <lineage>
        <taxon>Eukaryota</taxon>
        <taxon>Metamonada</taxon>
        <taxon>Diplomonadida</taxon>
        <taxon>Hexamitidae</taxon>
        <taxon>Hexamitinae</taxon>
        <taxon>Spironucleus</taxon>
    </lineage>
</organism>
<sequence length="282" mass="31833">MSYKTFFQQTLQIQESDKFCKELTVDLLETLNTSIKSEYTANDYVCAMIFQESLLNAVNLSVQQPQEPAFPHIEAPLPKAVKDAAYTNVVPLQTNPNLKTLKTSVVMQTINVPNIMGNIATRPNSKAQYKKQEIESEVKAQLKKFQRPPSAQEVRLLARDIGARQKQLKSTKLDVKVMNTIRKGEILDQLNALQKGNKKIQDFPENGQIVVDSNGKVVGVGGVKQLATQINQGECKIVKKETKKKDSTQDPQQQEKQEESPFVELSRKYEENLLKTQTVLKK</sequence>
<evidence type="ECO:0000313" key="3">
    <source>
        <dbReference type="EMBL" id="KAH0577801.1"/>
    </source>
</evidence>
<dbReference type="EMBL" id="AUWU02000001">
    <property type="protein sequence ID" value="KAH0577801.1"/>
    <property type="molecule type" value="Genomic_DNA"/>
</dbReference>
<evidence type="ECO:0000313" key="4">
    <source>
        <dbReference type="Proteomes" id="UP000018208"/>
    </source>
</evidence>
<dbReference type="AlphaFoldDB" id="V6LJP2"/>
<reference evidence="2 3" key="1">
    <citation type="journal article" date="2014" name="PLoS Genet.">
        <title>The Genome of Spironucleus salmonicida Highlights a Fish Pathogen Adapted to Fluctuating Environments.</title>
        <authorList>
            <person name="Xu F."/>
            <person name="Jerlstrom-Hultqvist J."/>
            <person name="Einarsson E."/>
            <person name="Astvaldsson A."/>
            <person name="Svard S.G."/>
            <person name="Andersson J.O."/>
        </authorList>
    </citation>
    <scope>NUCLEOTIDE SEQUENCE</scope>
    <source>
        <strain evidence="3">ATCC 50377</strain>
    </source>
</reference>
<protein>
    <submittedName>
        <fullName evidence="2">Uncharacterized protein</fullName>
    </submittedName>
</protein>
<dbReference type="KEGG" id="ssao:94295178"/>
<dbReference type="Proteomes" id="UP000018208">
    <property type="component" value="Unassembled WGS sequence"/>
</dbReference>
<name>V6LJP2_9EUKA</name>
<gene>
    <name evidence="3" type="ORF">SS50377_21155</name>
    <name evidence="2" type="ORF">SS50377_fx091</name>
</gene>
<evidence type="ECO:0000313" key="2">
    <source>
        <dbReference type="EMBL" id="EST43936.1"/>
    </source>
</evidence>
<evidence type="ECO:0000256" key="1">
    <source>
        <dbReference type="SAM" id="MobiDB-lite"/>
    </source>
</evidence>